<protein>
    <submittedName>
        <fullName evidence="1">Uncharacterized protein</fullName>
    </submittedName>
</protein>
<name>A0A0C3NV83_PISTI</name>
<dbReference type="HOGENOM" id="CLU_2307194_0_0_1"/>
<dbReference type="EMBL" id="KN832006">
    <property type="protein sequence ID" value="KIN99315.1"/>
    <property type="molecule type" value="Genomic_DNA"/>
</dbReference>
<proteinExistence type="predicted"/>
<evidence type="ECO:0000313" key="1">
    <source>
        <dbReference type="EMBL" id="KIN99315.1"/>
    </source>
</evidence>
<dbReference type="AlphaFoldDB" id="A0A0C3NV83"/>
<organism evidence="1 2">
    <name type="scientific">Pisolithus tinctorius Marx 270</name>
    <dbReference type="NCBI Taxonomy" id="870435"/>
    <lineage>
        <taxon>Eukaryota</taxon>
        <taxon>Fungi</taxon>
        <taxon>Dikarya</taxon>
        <taxon>Basidiomycota</taxon>
        <taxon>Agaricomycotina</taxon>
        <taxon>Agaricomycetes</taxon>
        <taxon>Agaricomycetidae</taxon>
        <taxon>Boletales</taxon>
        <taxon>Sclerodermatineae</taxon>
        <taxon>Pisolithaceae</taxon>
        <taxon>Pisolithus</taxon>
    </lineage>
</organism>
<sequence length="100" mass="11149">MRRVCFFWGDAGAIPRHASSGAAWNPFLFHSSHAPPALSLTNQLSFCCLSAWYIFHPGTERACRCLRCALTIYFDPPLSTVVPMSWIAEDYGIVINVVTL</sequence>
<accession>A0A0C3NV83</accession>
<reference evidence="2" key="2">
    <citation type="submission" date="2015-01" db="EMBL/GenBank/DDBJ databases">
        <title>Evolutionary Origins and Diversification of the Mycorrhizal Mutualists.</title>
        <authorList>
            <consortium name="DOE Joint Genome Institute"/>
            <consortium name="Mycorrhizal Genomics Consortium"/>
            <person name="Kohler A."/>
            <person name="Kuo A."/>
            <person name="Nagy L.G."/>
            <person name="Floudas D."/>
            <person name="Copeland A."/>
            <person name="Barry K.W."/>
            <person name="Cichocki N."/>
            <person name="Veneault-Fourrey C."/>
            <person name="LaButti K."/>
            <person name="Lindquist E.A."/>
            <person name="Lipzen A."/>
            <person name="Lundell T."/>
            <person name="Morin E."/>
            <person name="Murat C."/>
            <person name="Riley R."/>
            <person name="Ohm R."/>
            <person name="Sun H."/>
            <person name="Tunlid A."/>
            <person name="Henrissat B."/>
            <person name="Grigoriev I.V."/>
            <person name="Hibbett D.S."/>
            <person name="Martin F."/>
        </authorList>
    </citation>
    <scope>NUCLEOTIDE SEQUENCE [LARGE SCALE GENOMIC DNA]</scope>
    <source>
        <strain evidence="2">Marx 270</strain>
    </source>
</reference>
<gene>
    <name evidence="1" type="ORF">M404DRAFT_1004806</name>
</gene>
<reference evidence="1 2" key="1">
    <citation type="submission" date="2014-04" db="EMBL/GenBank/DDBJ databases">
        <authorList>
            <consortium name="DOE Joint Genome Institute"/>
            <person name="Kuo A."/>
            <person name="Kohler A."/>
            <person name="Costa M.D."/>
            <person name="Nagy L.G."/>
            <person name="Floudas D."/>
            <person name="Copeland A."/>
            <person name="Barry K.W."/>
            <person name="Cichocki N."/>
            <person name="Veneault-Fourrey C."/>
            <person name="LaButti K."/>
            <person name="Lindquist E.A."/>
            <person name="Lipzen A."/>
            <person name="Lundell T."/>
            <person name="Morin E."/>
            <person name="Murat C."/>
            <person name="Sun H."/>
            <person name="Tunlid A."/>
            <person name="Henrissat B."/>
            <person name="Grigoriev I.V."/>
            <person name="Hibbett D.S."/>
            <person name="Martin F."/>
            <person name="Nordberg H.P."/>
            <person name="Cantor M.N."/>
            <person name="Hua S.X."/>
        </authorList>
    </citation>
    <scope>NUCLEOTIDE SEQUENCE [LARGE SCALE GENOMIC DNA]</scope>
    <source>
        <strain evidence="1 2">Marx 270</strain>
    </source>
</reference>
<dbReference type="InParanoid" id="A0A0C3NV83"/>
<keyword evidence="2" id="KW-1185">Reference proteome</keyword>
<dbReference type="Proteomes" id="UP000054217">
    <property type="component" value="Unassembled WGS sequence"/>
</dbReference>
<evidence type="ECO:0000313" key="2">
    <source>
        <dbReference type="Proteomes" id="UP000054217"/>
    </source>
</evidence>